<evidence type="ECO:0000256" key="3">
    <source>
        <dbReference type="ARBA" id="ARBA00022737"/>
    </source>
</evidence>
<evidence type="ECO:0000256" key="4">
    <source>
        <dbReference type="ARBA" id="ARBA00023157"/>
    </source>
</evidence>
<dbReference type="SMART" id="SM00494">
    <property type="entry name" value="ChtBD2"/>
    <property type="match status" value="1"/>
</dbReference>
<proteinExistence type="predicted"/>
<dbReference type="OrthoDB" id="7791461at2759"/>
<dbReference type="GO" id="GO:0008061">
    <property type="term" value="F:chitin binding"/>
    <property type="evidence" value="ECO:0007669"/>
    <property type="project" value="UniProtKB-KW"/>
</dbReference>
<keyword evidence="1" id="KW-0147">Chitin-binding</keyword>
<dbReference type="GO" id="GO:0005576">
    <property type="term" value="C:extracellular region"/>
    <property type="evidence" value="ECO:0007669"/>
    <property type="project" value="InterPro"/>
</dbReference>
<evidence type="ECO:0000256" key="6">
    <source>
        <dbReference type="SAM" id="SignalP"/>
    </source>
</evidence>
<name>A0A9J6BDF2_POLVA</name>
<evidence type="ECO:0000256" key="5">
    <source>
        <dbReference type="ARBA" id="ARBA00023180"/>
    </source>
</evidence>
<dbReference type="InterPro" id="IPR002557">
    <property type="entry name" value="Chitin-bd_dom"/>
</dbReference>
<keyword evidence="2 6" id="KW-0732">Signal</keyword>
<feature type="signal peptide" evidence="6">
    <location>
        <begin position="1"/>
        <end position="18"/>
    </location>
</feature>
<dbReference type="Proteomes" id="UP001107558">
    <property type="component" value="Chromosome 4"/>
</dbReference>
<keyword evidence="3" id="KW-0677">Repeat</keyword>
<reference evidence="8" key="1">
    <citation type="submission" date="2021-03" db="EMBL/GenBank/DDBJ databases">
        <title>Chromosome level genome of the anhydrobiotic midge Polypedilum vanderplanki.</title>
        <authorList>
            <person name="Yoshida Y."/>
            <person name="Kikawada T."/>
            <person name="Gusev O."/>
        </authorList>
    </citation>
    <scope>NUCLEOTIDE SEQUENCE</scope>
    <source>
        <strain evidence="8">NIAS01</strain>
        <tissue evidence="8">Whole body or cell culture</tissue>
    </source>
</reference>
<dbReference type="SUPFAM" id="SSF57625">
    <property type="entry name" value="Invertebrate chitin-binding proteins"/>
    <property type="match status" value="1"/>
</dbReference>
<feature type="chain" id="PRO_5039914883" description="Chitin-binding type-2 domain-containing protein" evidence="6">
    <location>
        <begin position="19"/>
        <end position="83"/>
    </location>
</feature>
<keyword evidence="5" id="KW-0325">Glycoprotein</keyword>
<feature type="domain" description="Chitin-binding type-2" evidence="7">
    <location>
        <begin position="18"/>
        <end position="83"/>
    </location>
</feature>
<dbReference type="InterPro" id="IPR036508">
    <property type="entry name" value="Chitin-bd_dom_sf"/>
</dbReference>
<evidence type="ECO:0000256" key="2">
    <source>
        <dbReference type="ARBA" id="ARBA00022729"/>
    </source>
</evidence>
<dbReference type="AlphaFoldDB" id="A0A9J6BDF2"/>
<dbReference type="Gene3D" id="2.170.140.10">
    <property type="entry name" value="Chitin binding domain"/>
    <property type="match status" value="1"/>
</dbReference>
<evidence type="ECO:0000313" key="9">
    <source>
        <dbReference type="Proteomes" id="UP001107558"/>
    </source>
</evidence>
<dbReference type="EMBL" id="JADBJN010000004">
    <property type="protein sequence ID" value="KAG5667913.1"/>
    <property type="molecule type" value="Genomic_DNA"/>
</dbReference>
<evidence type="ECO:0000313" key="8">
    <source>
        <dbReference type="EMBL" id="KAG5667913.1"/>
    </source>
</evidence>
<dbReference type="PANTHER" id="PTHR23301">
    <property type="entry name" value="CHITIN BINDING PERITROPHIN-A"/>
    <property type="match status" value="1"/>
</dbReference>
<keyword evidence="9" id="KW-1185">Reference proteome</keyword>
<sequence length="83" mass="9380">MKFEIYFVIFTIITAANSQSCSDIDGPLVTLLPHPTDCTKFYKCLAGQAYEKLCPFADRTNTTRLHFNRVLEVCDWPSKAGCI</sequence>
<evidence type="ECO:0000259" key="7">
    <source>
        <dbReference type="PROSITE" id="PS50940"/>
    </source>
</evidence>
<dbReference type="Pfam" id="PF01607">
    <property type="entry name" value="CBM_14"/>
    <property type="match status" value="1"/>
</dbReference>
<dbReference type="PANTHER" id="PTHR23301:SF0">
    <property type="entry name" value="CHITIN-BINDING TYPE-2 DOMAIN-CONTAINING PROTEIN-RELATED"/>
    <property type="match status" value="1"/>
</dbReference>
<comment type="caution">
    <text evidence="8">The sequence shown here is derived from an EMBL/GenBank/DDBJ whole genome shotgun (WGS) entry which is preliminary data.</text>
</comment>
<keyword evidence="4" id="KW-1015">Disulfide bond</keyword>
<dbReference type="InterPro" id="IPR051940">
    <property type="entry name" value="Chitin_bind-dev_reg"/>
</dbReference>
<gene>
    <name evidence="8" type="ORF">PVAND_015878</name>
</gene>
<dbReference type="PROSITE" id="PS50940">
    <property type="entry name" value="CHIT_BIND_II"/>
    <property type="match status" value="1"/>
</dbReference>
<protein>
    <recommendedName>
        <fullName evidence="7">Chitin-binding type-2 domain-containing protein</fullName>
    </recommendedName>
</protein>
<organism evidence="8 9">
    <name type="scientific">Polypedilum vanderplanki</name>
    <name type="common">Sleeping chironomid midge</name>
    <dbReference type="NCBI Taxonomy" id="319348"/>
    <lineage>
        <taxon>Eukaryota</taxon>
        <taxon>Metazoa</taxon>
        <taxon>Ecdysozoa</taxon>
        <taxon>Arthropoda</taxon>
        <taxon>Hexapoda</taxon>
        <taxon>Insecta</taxon>
        <taxon>Pterygota</taxon>
        <taxon>Neoptera</taxon>
        <taxon>Endopterygota</taxon>
        <taxon>Diptera</taxon>
        <taxon>Nematocera</taxon>
        <taxon>Chironomoidea</taxon>
        <taxon>Chironomidae</taxon>
        <taxon>Chironominae</taxon>
        <taxon>Polypedilum</taxon>
        <taxon>Polypedilum</taxon>
    </lineage>
</organism>
<evidence type="ECO:0000256" key="1">
    <source>
        <dbReference type="ARBA" id="ARBA00022669"/>
    </source>
</evidence>
<accession>A0A9J6BDF2</accession>